<sequence length="372" mass="41955">MKSKGPGPIVKSNKRVSCFVVDADMERFSMTFVGFMKKPGSTYNMQETLNKEGFFSVQATPIGDNLCLLEDRLKCTIQSWLLEEGEWVKMWVLEVGDFLCADDITISKAKMDVARLLIRTKELKSVSEDVEVAIIGLSFIVRLLEDDQSPLKTLSSGIDNESEDSENCSISEIDEEAKLWHEVGDDAQMEDGEITCYLVGRLDKRVILEDIEAHHALLVIQKGGGDEVAIIAKIRRLESRDVEAHVQEDKFKSVSTWIFYPLISEEEVLLLQRNRRMWVDLIKMKSSLLLGEWCVGGDFNAIKRTYEGLGSRARFIDTEMQEFTKFIGDLGLVDISSFGNKFTCSSLVGDSMSRLDSFLISNGMSYSWSIKG</sequence>
<gene>
    <name evidence="1" type="ORF">KIW84_043211</name>
</gene>
<evidence type="ECO:0000313" key="1">
    <source>
        <dbReference type="EMBL" id="KAI5418900.1"/>
    </source>
</evidence>
<dbReference type="Gramene" id="Psat04G0321100-T1">
    <property type="protein sequence ID" value="KAI5418900.1"/>
    <property type="gene ID" value="KIW84_043211"/>
</dbReference>
<dbReference type="EMBL" id="JAMSHJ010000004">
    <property type="protein sequence ID" value="KAI5418900.1"/>
    <property type="molecule type" value="Genomic_DNA"/>
</dbReference>
<reference evidence="1 2" key="1">
    <citation type="journal article" date="2022" name="Nat. Genet.">
        <title>Improved pea reference genome and pan-genome highlight genomic features and evolutionary characteristics.</title>
        <authorList>
            <person name="Yang T."/>
            <person name="Liu R."/>
            <person name="Luo Y."/>
            <person name="Hu S."/>
            <person name="Wang D."/>
            <person name="Wang C."/>
            <person name="Pandey M.K."/>
            <person name="Ge S."/>
            <person name="Xu Q."/>
            <person name="Li N."/>
            <person name="Li G."/>
            <person name="Huang Y."/>
            <person name="Saxena R.K."/>
            <person name="Ji Y."/>
            <person name="Li M."/>
            <person name="Yan X."/>
            <person name="He Y."/>
            <person name="Liu Y."/>
            <person name="Wang X."/>
            <person name="Xiang C."/>
            <person name="Varshney R.K."/>
            <person name="Ding H."/>
            <person name="Gao S."/>
            <person name="Zong X."/>
        </authorList>
    </citation>
    <scope>NUCLEOTIDE SEQUENCE [LARGE SCALE GENOMIC DNA]</scope>
    <source>
        <strain evidence="1 2">cv. Zhongwan 6</strain>
    </source>
</reference>
<comment type="caution">
    <text evidence="1">The sequence shown here is derived from an EMBL/GenBank/DDBJ whole genome shotgun (WGS) entry which is preliminary data.</text>
</comment>
<evidence type="ECO:0000313" key="2">
    <source>
        <dbReference type="Proteomes" id="UP001058974"/>
    </source>
</evidence>
<dbReference type="Proteomes" id="UP001058974">
    <property type="component" value="Chromosome 4"/>
</dbReference>
<protein>
    <recommendedName>
        <fullName evidence="3">RNA-directed DNA polymerase, eukaryota</fullName>
    </recommendedName>
</protein>
<organism evidence="1 2">
    <name type="scientific">Pisum sativum</name>
    <name type="common">Garden pea</name>
    <name type="synonym">Lathyrus oleraceus</name>
    <dbReference type="NCBI Taxonomy" id="3888"/>
    <lineage>
        <taxon>Eukaryota</taxon>
        <taxon>Viridiplantae</taxon>
        <taxon>Streptophyta</taxon>
        <taxon>Embryophyta</taxon>
        <taxon>Tracheophyta</taxon>
        <taxon>Spermatophyta</taxon>
        <taxon>Magnoliopsida</taxon>
        <taxon>eudicotyledons</taxon>
        <taxon>Gunneridae</taxon>
        <taxon>Pentapetalae</taxon>
        <taxon>rosids</taxon>
        <taxon>fabids</taxon>
        <taxon>Fabales</taxon>
        <taxon>Fabaceae</taxon>
        <taxon>Papilionoideae</taxon>
        <taxon>50 kb inversion clade</taxon>
        <taxon>NPAAA clade</taxon>
        <taxon>Hologalegina</taxon>
        <taxon>IRL clade</taxon>
        <taxon>Fabeae</taxon>
        <taxon>Lathyrus</taxon>
    </lineage>
</organism>
<dbReference type="SUPFAM" id="SSF56219">
    <property type="entry name" value="DNase I-like"/>
    <property type="match status" value="1"/>
</dbReference>
<dbReference type="AlphaFoldDB" id="A0A9D4XHB0"/>
<proteinExistence type="predicted"/>
<name>A0A9D4XHB0_PEA</name>
<keyword evidence="2" id="KW-1185">Reference proteome</keyword>
<dbReference type="InterPro" id="IPR036691">
    <property type="entry name" value="Endo/exonu/phosph_ase_sf"/>
</dbReference>
<evidence type="ECO:0008006" key="3">
    <source>
        <dbReference type="Google" id="ProtNLM"/>
    </source>
</evidence>
<dbReference type="Gene3D" id="3.60.10.10">
    <property type="entry name" value="Endonuclease/exonuclease/phosphatase"/>
    <property type="match status" value="1"/>
</dbReference>
<accession>A0A9D4XHB0</accession>